<protein>
    <submittedName>
        <fullName evidence="1">Uncharacterized protein</fullName>
    </submittedName>
</protein>
<evidence type="ECO:0000313" key="1">
    <source>
        <dbReference type="EMBL" id="RIX97165.1"/>
    </source>
</evidence>
<comment type="caution">
    <text evidence="1">The sequence shown here is derived from an EMBL/GenBank/DDBJ whole genome shotgun (WGS) entry which is preliminary data.</text>
</comment>
<dbReference type="AlphaFoldDB" id="A0A3A1WE76"/>
<dbReference type="Proteomes" id="UP000265750">
    <property type="component" value="Unassembled WGS sequence"/>
</dbReference>
<organism evidence="1 2">
    <name type="scientific">Aureimonas flava</name>
    <dbReference type="NCBI Taxonomy" id="2320271"/>
    <lineage>
        <taxon>Bacteria</taxon>
        <taxon>Pseudomonadati</taxon>
        <taxon>Pseudomonadota</taxon>
        <taxon>Alphaproteobacteria</taxon>
        <taxon>Hyphomicrobiales</taxon>
        <taxon>Aurantimonadaceae</taxon>
        <taxon>Aureimonas</taxon>
    </lineage>
</organism>
<gene>
    <name evidence="1" type="ORF">D3218_19070</name>
</gene>
<proteinExistence type="predicted"/>
<dbReference type="RefSeq" id="WP_119541670.1">
    <property type="nucleotide sequence ID" value="NZ_QYRN01000017.1"/>
</dbReference>
<reference evidence="2" key="1">
    <citation type="submission" date="2018-09" db="EMBL/GenBank/DDBJ databases">
        <authorList>
            <person name="Tuo L."/>
        </authorList>
    </citation>
    <scope>NUCLEOTIDE SEQUENCE [LARGE SCALE GENOMIC DNA]</scope>
    <source>
        <strain evidence="2">M2BS4Y-1</strain>
    </source>
</reference>
<name>A0A3A1WE76_9HYPH</name>
<dbReference type="OrthoDB" id="7910556at2"/>
<sequence length="116" mass="12030">MAGALTMPLSGLHVTIGEARNAGPFTLYEGGREGPQLHGKVLLSETLAAPGTSTIVTPPYAYERGHLVASVRCSKDAWVAVGAAPNASTGPRDFLPANTDLDMIVSAGDRVAWLEA</sequence>
<dbReference type="EMBL" id="QYRN01000017">
    <property type="protein sequence ID" value="RIX97165.1"/>
    <property type="molecule type" value="Genomic_DNA"/>
</dbReference>
<accession>A0A3A1WE76</accession>
<evidence type="ECO:0000313" key="2">
    <source>
        <dbReference type="Proteomes" id="UP000265750"/>
    </source>
</evidence>
<keyword evidence="2" id="KW-1185">Reference proteome</keyword>